<dbReference type="PANTHER" id="PTHR33116:SF78">
    <property type="entry name" value="OS12G0587133 PROTEIN"/>
    <property type="match status" value="1"/>
</dbReference>
<proteinExistence type="predicted"/>
<keyword evidence="2" id="KW-0695">RNA-directed DNA polymerase</keyword>
<gene>
    <name evidence="2" type="ORF">G2W53_029008</name>
</gene>
<dbReference type="GO" id="GO:0003964">
    <property type="term" value="F:RNA-directed DNA polymerase activity"/>
    <property type="evidence" value="ECO:0007669"/>
    <property type="project" value="UniProtKB-KW"/>
</dbReference>
<dbReference type="Pfam" id="PF13456">
    <property type="entry name" value="RVT_3"/>
    <property type="match status" value="1"/>
</dbReference>
<keyword evidence="3" id="KW-1185">Reference proteome</keyword>
<feature type="domain" description="RNase H type-1" evidence="1">
    <location>
        <begin position="151"/>
        <end position="201"/>
    </location>
</feature>
<dbReference type="AlphaFoldDB" id="A0A834TD88"/>
<dbReference type="CDD" id="cd06222">
    <property type="entry name" value="RNase_H_like"/>
    <property type="match status" value="1"/>
</dbReference>
<dbReference type="OrthoDB" id="1107337at2759"/>
<name>A0A834TD88_9FABA</name>
<dbReference type="SUPFAM" id="SSF53098">
    <property type="entry name" value="Ribonuclease H-like"/>
    <property type="match status" value="1"/>
</dbReference>
<dbReference type="EMBL" id="JAAIUW010000009">
    <property type="protein sequence ID" value="KAF7815039.1"/>
    <property type="molecule type" value="Genomic_DNA"/>
</dbReference>
<dbReference type="GO" id="GO:0004523">
    <property type="term" value="F:RNA-DNA hybrid ribonuclease activity"/>
    <property type="evidence" value="ECO:0007669"/>
    <property type="project" value="InterPro"/>
</dbReference>
<evidence type="ECO:0000259" key="1">
    <source>
        <dbReference type="Pfam" id="PF13456"/>
    </source>
</evidence>
<protein>
    <submittedName>
        <fullName evidence="2">Reverse transcriptase</fullName>
    </submittedName>
</protein>
<sequence>MSCSLTKLIERMLAPFFTASPPSWIARVNLLIKKSSIWFSPNTSHEVRSDVFGIILGFNLSAKPWKYLGFNLGMGKKKVDFNPIIKKIEDKIGSLKSKLLSHSGRITLIKSATSAITAYYMQALPFPVSVCKTIDKLHRNFLWDSGWMKLNSDGSCNSSTKDIVAGGIIRDDNGNWVSGYSKYIGKGNAIIAELWGVVLGLGAKGLWKPSLFTYIMRAMGRPIVLPNSE</sequence>
<dbReference type="InterPro" id="IPR012337">
    <property type="entry name" value="RNaseH-like_sf"/>
</dbReference>
<comment type="caution">
    <text evidence="2">The sequence shown here is derived from an EMBL/GenBank/DDBJ whole genome shotgun (WGS) entry which is preliminary data.</text>
</comment>
<keyword evidence="2" id="KW-0548">Nucleotidyltransferase</keyword>
<accession>A0A834TD88</accession>
<evidence type="ECO:0000313" key="3">
    <source>
        <dbReference type="Proteomes" id="UP000634136"/>
    </source>
</evidence>
<evidence type="ECO:0000313" key="2">
    <source>
        <dbReference type="EMBL" id="KAF7815039.1"/>
    </source>
</evidence>
<dbReference type="GO" id="GO:0003676">
    <property type="term" value="F:nucleic acid binding"/>
    <property type="evidence" value="ECO:0007669"/>
    <property type="project" value="InterPro"/>
</dbReference>
<dbReference type="Proteomes" id="UP000634136">
    <property type="component" value="Unassembled WGS sequence"/>
</dbReference>
<organism evidence="2 3">
    <name type="scientific">Senna tora</name>
    <dbReference type="NCBI Taxonomy" id="362788"/>
    <lineage>
        <taxon>Eukaryota</taxon>
        <taxon>Viridiplantae</taxon>
        <taxon>Streptophyta</taxon>
        <taxon>Embryophyta</taxon>
        <taxon>Tracheophyta</taxon>
        <taxon>Spermatophyta</taxon>
        <taxon>Magnoliopsida</taxon>
        <taxon>eudicotyledons</taxon>
        <taxon>Gunneridae</taxon>
        <taxon>Pentapetalae</taxon>
        <taxon>rosids</taxon>
        <taxon>fabids</taxon>
        <taxon>Fabales</taxon>
        <taxon>Fabaceae</taxon>
        <taxon>Caesalpinioideae</taxon>
        <taxon>Cassia clade</taxon>
        <taxon>Senna</taxon>
    </lineage>
</organism>
<dbReference type="Gene3D" id="3.30.420.10">
    <property type="entry name" value="Ribonuclease H-like superfamily/Ribonuclease H"/>
    <property type="match status" value="1"/>
</dbReference>
<reference evidence="2" key="1">
    <citation type="submission" date="2020-09" db="EMBL/GenBank/DDBJ databases">
        <title>Genome-Enabled Discovery of Anthraquinone Biosynthesis in Senna tora.</title>
        <authorList>
            <person name="Kang S.-H."/>
            <person name="Pandey R.P."/>
            <person name="Lee C.-M."/>
            <person name="Sim J.-S."/>
            <person name="Jeong J.-T."/>
            <person name="Choi B.-S."/>
            <person name="Jung M."/>
            <person name="Ginzburg D."/>
            <person name="Zhao K."/>
            <person name="Won S.Y."/>
            <person name="Oh T.-J."/>
            <person name="Yu Y."/>
            <person name="Kim N.-H."/>
            <person name="Lee O.R."/>
            <person name="Lee T.-H."/>
            <person name="Bashyal P."/>
            <person name="Kim T.-S."/>
            <person name="Lee W.-H."/>
            <person name="Kawkins C."/>
            <person name="Kim C.-K."/>
            <person name="Kim J.S."/>
            <person name="Ahn B.O."/>
            <person name="Rhee S.Y."/>
            <person name="Sohng J.K."/>
        </authorList>
    </citation>
    <scope>NUCLEOTIDE SEQUENCE</scope>
    <source>
        <tissue evidence="2">Leaf</tissue>
    </source>
</reference>
<dbReference type="InterPro" id="IPR044730">
    <property type="entry name" value="RNase_H-like_dom_plant"/>
</dbReference>
<keyword evidence="2" id="KW-0808">Transferase</keyword>
<dbReference type="PANTHER" id="PTHR33116">
    <property type="entry name" value="REVERSE TRANSCRIPTASE ZINC-BINDING DOMAIN-CONTAINING PROTEIN-RELATED-RELATED"/>
    <property type="match status" value="1"/>
</dbReference>
<dbReference type="InterPro" id="IPR036397">
    <property type="entry name" value="RNaseH_sf"/>
</dbReference>
<dbReference type="InterPro" id="IPR002156">
    <property type="entry name" value="RNaseH_domain"/>
</dbReference>